<dbReference type="PRINTS" id="PR00081">
    <property type="entry name" value="GDHRDH"/>
</dbReference>
<dbReference type="GO" id="GO:0005789">
    <property type="term" value="C:endoplasmic reticulum membrane"/>
    <property type="evidence" value="ECO:0007669"/>
    <property type="project" value="TreeGrafter"/>
</dbReference>
<keyword evidence="2" id="KW-1185">Reference proteome</keyword>
<dbReference type="InterPro" id="IPR036291">
    <property type="entry name" value="NAD(P)-bd_dom_sf"/>
</dbReference>
<dbReference type="OrthoDB" id="9989144at2759"/>
<keyword evidence="1" id="KW-0560">Oxidoreductase</keyword>
<accession>A0A6J8BZ25</accession>
<dbReference type="AlphaFoldDB" id="A0A6J8BZ25"/>
<evidence type="ECO:0000313" key="2">
    <source>
        <dbReference type="Proteomes" id="UP000507470"/>
    </source>
</evidence>
<dbReference type="GO" id="GO:0000253">
    <property type="term" value="F:3-beta-hydroxysteroid 3-dehydrogenase (NADP+) activity"/>
    <property type="evidence" value="ECO:0007669"/>
    <property type="project" value="UniProtKB-EC"/>
</dbReference>
<dbReference type="InterPro" id="IPR002347">
    <property type="entry name" value="SDR_fam"/>
</dbReference>
<evidence type="ECO:0000313" key="1">
    <source>
        <dbReference type="EMBL" id="CAC5387597.1"/>
    </source>
</evidence>
<gene>
    <name evidence="1" type="ORF">MCOR_22905</name>
</gene>
<name>A0A6J8BZ25_MYTCO</name>
<sequence length="329" mass="36830">MKRLRKVAVITGGNSGIGLSVCERLLTLHNNLELCLLCRNIHRAEAAKNALLVSHPKSSINIVVMDTSDVKSVLRAAQDLKRRYKGIDYLYLNAGIMPVTGVNWTNVVKGILSNCAHVLSTGEGCLYHTDETTKDGLKNIFASNIFGHYTLIKELEDRLGGEKDTQIIWTSSRAAMKSAFDITDIQHKHGENPYSSSKYVIDTVSVSLNNKLNKKRVYSHTTCPGLVMSNLTNGVLPYWIWSILYPLLIVLRLFCPSLTCSSYNGSEAMVWLSTQNPQSLEPQDKFNSDVDIFGKTHVSTVKLDIDTKTEETVCNKLDELYKEFKTKYC</sequence>
<dbReference type="GO" id="GO:0004303">
    <property type="term" value="F:estradiol 17-beta-dehydrogenase [NAD(P)+] activity"/>
    <property type="evidence" value="ECO:0007669"/>
    <property type="project" value="UniProtKB-EC"/>
</dbReference>
<dbReference type="EC" id="1.1.1.270" evidence="1"/>
<dbReference type="InterPro" id="IPR052834">
    <property type="entry name" value="3KSR/17beta-HSD"/>
</dbReference>
<dbReference type="SUPFAM" id="SSF51735">
    <property type="entry name" value="NAD(P)-binding Rossmann-fold domains"/>
    <property type="match status" value="1"/>
</dbReference>
<protein>
    <submittedName>
        <fullName evidence="1">HSD17B7</fullName>
        <ecNumber evidence="1">1.1.1.270</ecNumber>
        <ecNumber evidence="1">1.1.1.62</ecNumber>
    </submittedName>
</protein>
<proteinExistence type="predicted"/>
<dbReference type="PANTHER" id="PTHR44442:SF1">
    <property type="entry name" value="3-KETO-STEROID REDUCTASE_17-BETA-HYDROXYSTEROID DEHYDROGENASE 7"/>
    <property type="match status" value="1"/>
</dbReference>
<dbReference type="GO" id="GO:0006695">
    <property type="term" value="P:cholesterol biosynthetic process"/>
    <property type="evidence" value="ECO:0007669"/>
    <property type="project" value="TreeGrafter"/>
</dbReference>
<organism evidence="1 2">
    <name type="scientific">Mytilus coruscus</name>
    <name type="common">Sea mussel</name>
    <dbReference type="NCBI Taxonomy" id="42192"/>
    <lineage>
        <taxon>Eukaryota</taxon>
        <taxon>Metazoa</taxon>
        <taxon>Spiralia</taxon>
        <taxon>Lophotrochozoa</taxon>
        <taxon>Mollusca</taxon>
        <taxon>Bivalvia</taxon>
        <taxon>Autobranchia</taxon>
        <taxon>Pteriomorphia</taxon>
        <taxon>Mytilida</taxon>
        <taxon>Mytiloidea</taxon>
        <taxon>Mytilidae</taxon>
        <taxon>Mytilinae</taxon>
        <taxon>Mytilus</taxon>
    </lineage>
</organism>
<reference evidence="1 2" key="1">
    <citation type="submission" date="2020-06" db="EMBL/GenBank/DDBJ databases">
        <authorList>
            <person name="Li R."/>
            <person name="Bekaert M."/>
        </authorList>
    </citation>
    <scope>NUCLEOTIDE SEQUENCE [LARGE SCALE GENOMIC DNA]</scope>
    <source>
        <strain evidence="2">wild</strain>
    </source>
</reference>
<dbReference type="Gene3D" id="3.40.50.720">
    <property type="entry name" value="NAD(P)-binding Rossmann-like Domain"/>
    <property type="match status" value="1"/>
</dbReference>
<dbReference type="EC" id="1.1.1.62" evidence="1"/>
<dbReference type="EMBL" id="CACVKT020004016">
    <property type="protein sequence ID" value="CAC5387597.1"/>
    <property type="molecule type" value="Genomic_DNA"/>
</dbReference>
<dbReference type="Pfam" id="PF00106">
    <property type="entry name" value="adh_short"/>
    <property type="match status" value="1"/>
</dbReference>
<dbReference type="PANTHER" id="PTHR44442">
    <property type="entry name" value="3-KETO-STEROID REDUCTASE"/>
    <property type="match status" value="1"/>
</dbReference>
<dbReference type="Proteomes" id="UP000507470">
    <property type="component" value="Unassembled WGS sequence"/>
</dbReference>